<evidence type="ECO:0008006" key="2">
    <source>
        <dbReference type="Google" id="ProtNLM"/>
    </source>
</evidence>
<proteinExistence type="predicted"/>
<dbReference type="Pfam" id="PF14284">
    <property type="entry name" value="PcfJ"/>
    <property type="match status" value="1"/>
</dbReference>
<protein>
    <recommendedName>
        <fullName evidence="2">PcfJ-like protein</fullName>
    </recommendedName>
</protein>
<evidence type="ECO:0000313" key="1">
    <source>
        <dbReference type="EMBL" id="SBW00703.1"/>
    </source>
</evidence>
<gene>
    <name evidence="1" type="ORF">KL86DYS1_20264</name>
</gene>
<dbReference type="InterPro" id="IPR025586">
    <property type="entry name" value="PcfJ"/>
</dbReference>
<accession>A0A212JMN2</accession>
<sequence>MKPKNKLQKQVEEASKTLPKITKKQIQWGYDHTIQYVGRRTDKGMITCTKCGQSFEGMGELSISLLGCECPNCQSKLIVKTTKKRTFDDSYYLNIITAHKGYQVIRTIMFSYKSKIGEPTKLSYSEVMQRWIAPDGKYYTFARLRQTMGTYCIDSWIFHTPIELRNENSNNKFCINIYDKIGNLGEVYPRQKLIPELKRAGYKKALYGQKQLDLFRTLLSDSRAETLIKAGYTKLLERIMNMGWRNIDNYWQSIKIAIRNKYKITNAVLWCDYIDMLRLFGKDLHNAKYVCPTNLKVEHDRYVIKRAKADARVEIEKQLAKEAEYRETKAKFFGLVFSDGTISIRVLESVAEIIAEGQAMHHCVAGYHSKADSLILSACIDGKRIETIEVSISQLKVIQSRGVCNKNTKHHNKIIQLVEQNISLIENRLAA</sequence>
<name>A0A212JMN2_9BACT</name>
<dbReference type="EMBL" id="FLUM01000002">
    <property type="protein sequence ID" value="SBW00703.1"/>
    <property type="molecule type" value="Genomic_DNA"/>
</dbReference>
<dbReference type="AlphaFoldDB" id="A0A212JMN2"/>
<reference evidence="1" key="1">
    <citation type="submission" date="2016-04" db="EMBL/GenBank/DDBJ databases">
        <authorList>
            <person name="Evans L.H."/>
            <person name="Alamgir A."/>
            <person name="Owens N."/>
            <person name="Weber N.D."/>
            <person name="Virtaneva K."/>
            <person name="Barbian K."/>
            <person name="Babar A."/>
            <person name="Rosenke K."/>
        </authorList>
    </citation>
    <scope>NUCLEOTIDE SEQUENCE</scope>
    <source>
        <strain evidence="1">86-1</strain>
    </source>
</reference>
<dbReference type="RefSeq" id="WP_296941425.1">
    <property type="nucleotide sequence ID" value="NZ_LT599032.1"/>
</dbReference>
<organism evidence="1">
    <name type="scientific">uncultured Dysgonomonas sp</name>
    <dbReference type="NCBI Taxonomy" id="206096"/>
    <lineage>
        <taxon>Bacteria</taxon>
        <taxon>Pseudomonadati</taxon>
        <taxon>Bacteroidota</taxon>
        <taxon>Bacteroidia</taxon>
        <taxon>Bacteroidales</taxon>
        <taxon>Dysgonomonadaceae</taxon>
        <taxon>Dysgonomonas</taxon>
        <taxon>environmental samples</taxon>
    </lineage>
</organism>